<dbReference type="GO" id="GO:0000981">
    <property type="term" value="F:DNA-binding transcription factor activity, RNA polymerase II-specific"/>
    <property type="evidence" value="ECO:0007669"/>
    <property type="project" value="InterPro"/>
</dbReference>
<evidence type="ECO:0000259" key="7">
    <source>
        <dbReference type="PROSITE" id="PS50048"/>
    </source>
</evidence>
<organism evidence="8 9">
    <name type="scientific">Aspergillus ellipticus CBS 707.79</name>
    <dbReference type="NCBI Taxonomy" id="1448320"/>
    <lineage>
        <taxon>Eukaryota</taxon>
        <taxon>Fungi</taxon>
        <taxon>Dikarya</taxon>
        <taxon>Ascomycota</taxon>
        <taxon>Pezizomycotina</taxon>
        <taxon>Eurotiomycetes</taxon>
        <taxon>Eurotiomycetidae</taxon>
        <taxon>Eurotiales</taxon>
        <taxon>Aspergillaceae</taxon>
        <taxon>Aspergillus</taxon>
        <taxon>Aspergillus subgen. Circumdati</taxon>
    </lineage>
</organism>
<feature type="domain" description="Zn(2)-C6 fungal-type" evidence="7">
    <location>
        <begin position="20"/>
        <end position="48"/>
    </location>
</feature>
<reference evidence="8 9" key="1">
    <citation type="submission" date="2018-02" db="EMBL/GenBank/DDBJ databases">
        <title>The genomes of Aspergillus section Nigri reveals drivers in fungal speciation.</title>
        <authorList>
            <consortium name="DOE Joint Genome Institute"/>
            <person name="Vesth T.C."/>
            <person name="Nybo J."/>
            <person name="Theobald S."/>
            <person name="Brandl J."/>
            <person name="Frisvad J.C."/>
            <person name="Nielsen K.F."/>
            <person name="Lyhne E.K."/>
            <person name="Kogle M.E."/>
            <person name="Kuo A."/>
            <person name="Riley R."/>
            <person name="Clum A."/>
            <person name="Nolan M."/>
            <person name="Lipzen A."/>
            <person name="Salamov A."/>
            <person name="Henrissat B."/>
            <person name="Wiebenga A."/>
            <person name="De vries R.P."/>
            <person name="Grigoriev I.V."/>
            <person name="Mortensen U.H."/>
            <person name="Andersen M.R."/>
            <person name="Baker S.E."/>
        </authorList>
    </citation>
    <scope>NUCLEOTIDE SEQUENCE [LARGE SCALE GENOMIC DNA]</scope>
    <source>
        <strain evidence="8 9">CBS 707.79</strain>
    </source>
</reference>
<dbReference type="InterPro" id="IPR036864">
    <property type="entry name" value="Zn2-C6_fun-type_DNA-bd_sf"/>
</dbReference>
<dbReference type="Gene3D" id="4.10.240.10">
    <property type="entry name" value="Zn(2)-C6 fungal-type DNA-binding domain"/>
    <property type="match status" value="1"/>
</dbReference>
<sequence>MYKPSPRRPKKTSIVRTKTGCHTCRARHRKCDEAKPSCLFCIQRGFQCEGYAPRYSFRRVNVTPGEIVDGSSKTRRTVPVTTRNKTNSLSPSRRLTPTQTPKENPTFIVGDDAVNRMCSIHSNATQDTGCAPSAIKISRTTRLSDPPSVSPSAEDVDYIYLAHYQTSLKTQLPDTMVPSVEKFLSHPIVRNALLALSASDMAHSRTMSYDDTGRLLITKPSYSNCHLAHGVRLYGAAIQALHYEDEVSPSEPEALLLAATLCCLFERTSGSPRGCYTHAMGAQAIVAARFQEIAMTDSGRSLLCTWAELHAYRESHKLSFRVLELEKKFSVIRTVAQAFANRKALACMLHGEAYAIHRRLKGPKHGMRPGSRVYSIWITRPPPATEILSVEGLLRNVEHLQRLLDAWHGSIAPEDLPVNGTSNALIQDHGNSTTPGLRDPMLPLRFSSFKTALGHLYYATARLLVCSEGIPQSGKFAADRGTSDRPINIWAHLVLRILTGLDYADPAAFSPYEECVLWILWTACCACPDPRVTCFVLDHLSPRISHTARREAAAGAILSYRPLFHTLHQILVKGHRPHLIETPSPADRDLGPDGVELVAIHTRGDDGGGHSFDGGVRLESLET</sequence>
<evidence type="ECO:0000313" key="8">
    <source>
        <dbReference type="EMBL" id="PYH88718.1"/>
    </source>
</evidence>
<dbReference type="PROSITE" id="PS50048">
    <property type="entry name" value="ZN2_CY6_FUNGAL_2"/>
    <property type="match status" value="1"/>
</dbReference>
<dbReference type="CDD" id="cd00067">
    <property type="entry name" value="GAL4"/>
    <property type="match status" value="1"/>
</dbReference>
<comment type="subcellular location">
    <subcellularLocation>
        <location evidence="1">Nucleus</location>
    </subcellularLocation>
</comment>
<name>A0A319DKY8_9EURO</name>
<dbReference type="Pfam" id="PF00172">
    <property type="entry name" value="Zn_clus"/>
    <property type="match status" value="1"/>
</dbReference>
<dbReference type="AlphaFoldDB" id="A0A319DKY8"/>
<dbReference type="GO" id="GO:0008270">
    <property type="term" value="F:zinc ion binding"/>
    <property type="evidence" value="ECO:0007669"/>
    <property type="project" value="InterPro"/>
</dbReference>
<dbReference type="GO" id="GO:0005634">
    <property type="term" value="C:nucleus"/>
    <property type="evidence" value="ECO:0007669"/>
    <property type="project" value="UniProtKB-SubCell"/>
</dbReference>
<keyword evidence="2" id="KW-0805">Transcription regulation</keyword>
<evidence type="ECO:0000256" key="3">
    <source>
        <dbReference type="ARBA" id="ARBA00023125"/>
    </source>
</evidence>
<evidence type="ECO:0000256" key="2">
    <source>
        <dbReference type="ARBA" id="ARBA00023015"/>
    </source>
</evidence>
<evidence type="ECO:0000256" key="4">
    <source>
        <dbReference type="ARBA" id="ARBA00023163"/>
    </source>
</evidence>
<dbReference type="STRING" id="1448320.A0A319DKY8"/>
<feature type="region of interest" description="Disordered" evidence="6">
    <location>
        <begin position="68"/>
        <end position="105"/>
    </location>
</feature>
<gene>
    <name evidence="8" type="ORF">BO71DRAFT_435490</name>
</gene>
<dbReference type="VEuPathDB" id="FungiDB:BO71DRAFT_435490"/>
<proteinExistence type="predicted"/>
<dbReference type="GO" id="GO:0003677">
    <property type="term" value="F:DNA binding"/>
    <property type="evidence" value="ECO:0007669"/>
    <property type="project" value="UniProtKB-KW"/>
</dbReference>
<dbReference type="PROSITE" id="PS00463">
    <property type="entry name" value="ZN2_CY6_FUNGAL_1"/>
    <property type="match status" value="1"/>
</dbReference>
<dbReference type="Pfam" id="PF11951">
    <property type="entry name" value="Fungal_trans_2"/>
    <property type="match status" value="1"/>
</dbReference>
<keyword evidence="3" id="KW-0238">DNA-binding</keyword>
<dbReference type="PANTHER" id="PTHR37534">
    <property type="entry name" value="TRANSCRIPTIONAL ACTIVATOR PROTEIN UGA3"/>
    <property type="match status" value="1"/>
</dbReference>
<evidence type="ECO:0000256" key="1">
    <source>
        <dbReference type="ARBA" id="ARBA00004123"/>
    </source>
</evidence>
<dbReference type="SMART" id="SM00066">
    <property type="entry name" value="GAL4"/>
    <property type="match status" value="1"/>
</dbReference>
<keyword evidence="5" id="KW-0539">Nucleus</keyword>
<dbReference type="GO" id="GO:0009893">
    <property type="term" value="P:positive regulation of metabolic process"/>
    <property type="evidence" value="ECO:0007669"/>
    <property type="project" value="UniProtKB-ARBA"/>
</dbReference>
<dbReference type="Proteomes" id="UP000247810">
    <property type="component" value="Unassembled WGS sequence"/>
</dbReference>
<evidence type="ECO:0000256" key="6">
    <source>
        <dbReference type="SAM" id="MobiDB-lite"/>
    </source>
</evidence>
<protein>
    <recommendedName>
        <fullName evidence="7">Zn(2)-C6 fungal-type domain-containing protein</fullName>
    </recommendedName>
</protein>
<dbReference type="InterPro" id="IPR021858">
    <property type="entry name" value="Fun_TF"/>
</dbReference>
<evidence type="ECO:0000256" key="5">
    <source>
        <dbReference type="ARBA" id="ARBA00023242"/>
    </source>
</evidence>
<keyword evidence="4" id="KW-0804">Transcription</keyword>
<feature type="compositionally biased region" description="Polar residues" evidence="6">
    <location>
        <begin position="79"/>
        <end position="103"/>
    </location>
</feature>
<keyword evidence="9" id="KW-1185">Reference proteome</keyword>
<evidence type="ECO:0000313" key="9">
    <source>
        <dbReference type="Proteomes" id="UP000247810"/>
    </source>
</evidence>
<dbReference type="PANTHER" id="PTHR37534:SF46">
    <property type="entry name" value="ZN(II)2CYS6 TRANSCRIPTION FACTOR (EUROFUNG)"/>
    <property type="match status" value="1"/>
</dbReference>
<accession>A0A319DKY8</accession>
<dbReference type="OrthoDB" id="39175at2759"/>
<dbReference type="InterPro" id="IPR001138">
    <property type="entry name" value="Zn2Cys6_DnaBD"/>
</dbReference>
<dbReference type="EMBL" id="KZ826072">
    <property type="protein sequence ID" value="PYH88718.1"/>
    <property type="molecule type" value="Genomic_DNA"/>
</dbReference>
<dbReference type="SUPFAM" id="SSF57701">
    <property type="entry name" value="Zn2/Cys6 DNA-binding domain"/>
    <property type="match status" value="1"/>
</dbReference>